<dbReference type="GO" id="GO:0098552">
    <property type="term" value="C:side of membrane"/>
    <property type="evidence" value="ECO:0007669"/>
    <property type="project" value="UniProtKB-KW"/>
</dbReference>
<evidence type="ECO:0000256" key="6">
    <source>
        <dbReference type="ARBA" id="ARBA00022729"/>
    </source>
</evidence>
<dbReference type="AlphaFoldDB" id="A0A5N6D7F9"/>
<reference evidence="11 12" key="1">
    <citation type="submission" date="2019-04" db="EMBL/GenBank/DDBJ databases">
        <title>Fungal friends and foes A comparative genomics study of 23 Aspergillus species from section Flavi.</title>
        <authorList>
            <consortium name="DOE Joint Genome Institute"/>
            <person name="Kjaerbolling I."/>
            <person name="Vesth T.C."/>
            <person name="Frisvad J.C."/>
            <person name="Nybo J.L."/>
            <person name="Theobald S."/>
            <person name="Kildgaard S."/>
            <person name="Petersen T.I."/>
            <person name="Kuo A."/>
            <person name="Sato A."/>
            <person name="Lyhne E.K."/>
            <person name="Kogle M.E."/>
            <person name="Wiebenga A."/>
            <person name="Kun R.S."/>
            <person name="Lubbers R.J."/>
            <person name="Makela M.R."/>
            <person name="Barry K."/>
            <person name="Chovatia M."/>
            <person name="Clum A."/>
            <person name="Daum C."/>
            <person name="Haridas S."/>
            <person name="He G."/>
            <person name="LaButti K."/>
            <person name="Lipzen A."/>
            <person name="Mondo S."/>
            <person name="Pangilinan J."/>
            <person name="Riley R."/>
            <person name="Salamov A."/>
            <person name="Simmons B.A."/>
            <person name="Magnuson J.K."/>
            <person name="Henrissat B."/>
            <person name="Mortensen U.H."/>
            <person name="Larsen T.O."/>
            <person name="De vries R.P."/>
            <person name="Grigoriev I.V."/>
            <person name="Machida M."/>
            <person name="Baker S.E."/>
            <person name="Andersen M.R."/>
        </authorList>
    </citation>
    <scope>NUCLEOTIDE SEQUENCE [LARGE SCALE GENOMIC DNA]</scope>
    <source>
        <strain evidence="11 12">CBS 117618</strain>
    </source>
</reference>
<comment type="subcellular location">
    <subcellularLocation>
        <location evidence="1">Membrane</location>
        <topology evidence="1">Lipid-anchor</topology>
        <topology evidence="1">GPI-anchor</topology>
    </subcellularLocation>
    <subcellularLocation>
        <location evidence="2">Secreted</location>
    </subcellularLocation>
</comment>
<sequence length="81" mass="9147">MKFAVVAISFAALFSAAAAERKAPKCFDDCFDKAELCTRESGPKCFCENEEFGNRIRLCIWKECPELIPQAIYQDTILCDD</sequence>
<evidence type="ECO:0000256" key="4">
    <source>
        <dbReference type="ARBA" id="ARBA00022525"/>
    </source>
</evidence>
<evidence type="ECO:0000256" key="1">
    <source>
        <dbReference type="ARBA" id="ARBA00004589"/>
    </source>
</evidence>
<evidence type="ECO:0000313" key="12">
    <source>
        <dbReference type="Proteomes" id="UP000326532"/>
    </source>
</evidence>
<protein>
    <recommendedName>
        <fullName evidence="10">CFEM domain-containing protein</fullName>
    </recommendedName>
</protein>
<proteinExistence type="inferred from homology"/>
<evidence type="ECO:0000256" key="9">
    <source>
        <dbReference type="SAM" id="SignalP"/>
    </source>
</evidence>
<dbReference type="GO" id="GO:0005576">
    <property type="term" value="C:extracellular region"/>
    <property type="evidence" value="ECO:0007669"/>
    <property type="project" value="UniProtKB-SubCell"/>
</dbReference>
<dbReference type="InterPro" id="IPR008427">
    <property type="entry name" value="Extracellular_membr_CFEM_dom"/>
</dbReference>
<feature type="signal peptide" evidence="9">
    <location>
        <begin position="1"/>
        <end position="19"/>
    </location>
</feature>
<evidence type="ECO:0000313" key="11">
    <source>
        <dbReference type="EMBL" id="KAB8201185.1"/>
    </source>
</evidence>
<keyword evidence="4" id="KW-0964">Secreted</keyword>
<dbReference type="Proteomes" id="UP000326532">
    <property type="component" value="Unassembled WGS sequence"/>
</dbReference>
<evidence type="ECO:0000256" key="8">
    <source>
        <dbReference type="ARBA" id="ARBA00023288"/>
    </source>
</evidence>
<dbReference type="EMBL" id="ML735025">
    <property type="protein sequence ID" value="KAB8201185.1"/>
    <property type="molecule type" value="Genomic_DNA"/>
</dbReference>
<keyword evidence="6 9" id="KW-0732">Signal</keyword>
<evidence type="ECO:0000256" key="5">
    <source>
        <dbReference type="ARBA" id="ARBA00022622"/>
    </source>
</evidence>
<name>A0A5N6D7F9_ASPPA</name>
<keyword evidence="5" id="KW-0325">Glycoprotein</keyword>
<organism evidence="11 12">
    <name type="scientific">Aspergillus parasiticus</name>
    <dbReference type="NCBI Taxonomy" id="5067"/>
    <lineage>
        <taxon>Eukaryota</taxon>
        <taxon>Fungi</taxon>
        <taxon>Dikarya</taxon>
        <taxon>Ascomycota</taxon>
        <taxon>Pezizomycotina</taxon>
        <taxon>Eurotiomycetes</taxon>
        <taxon>Eurotiomycetidae</taxon>
        <taxon>Eurotiales</taxon>
        <taxon>Aspergillaceae</taxon>
        <taxon>Aspergillus</taxon>
        <taxon>Aspergillus subgen. Circumdati</taxon>
    </lineage>
</organism>
<evidence type="ECO:0000259" key="10">
    <source>
        <dbReference type="Pfam" id="PF05730"/>
    </source>
</evidence>
<dbReference type="VEuPathDB" id="FungiDB:BDV34DRAFT_229544"/>
<evidence type="ECO:0000256" key="2">
    <source>
        <dbReference type="ARBA" id="ARBA00004613"/>
    </source>
</evidence>
<comment type="similarity">
    <text evidence="3">Belongs to the RBT5 family.</text>
</comment>
<gene>
    <name evidence="11" type="ORF">BDV34DRAFT_229544</name>
</gene>
<dbReference type="Pfam" id="PF05730">
    <property type="entry name" value="CFEM"/>
    <property type="match status" value="1"/>
</dbReference>
<keyword evidence="5" id="KW-0336">GPI-anchor</keyword>
<feature type="chain" id="PRO_5024998226" description="CFEM domain-containing protein" evidence="9">
    <location>
        <begin position="20"/>
        <end position="81"/>
    </location>
</feature>
<evidence type="ECO:0000256" key="7">
    <source>
        <dbReference type="ARBA" id="ARBA00023157"/>
    </source>
</evidence>
<keyword evidence="7" id="KW-1015">Disulfide bond</keyword>
<keyword evidence="12" id="KW-1185">Reference proteome</keyword>
<keyword evidence="5" id="KW-0472">Membrane</keyword>
<keyword evidence="8" id="KW-0449">Lipoprotein</keyword>
<evidence type="ECO:0000256" key="3">
    <source>
        <dbReference type="ARBA" id="ARBA00010031"/>
    </source>
</evidence>
<feature type="domain" description="CFEM" evidence="10">
    <location>
        <begin position="22"/>
        <end position="66"/>
    </location>
</feature>
<accession>A0A5N6D7F9</accession>